<comment type="subcellular location">
    <subcellularLocation>
        <location evidence="1">Cell outer membrane</location>
    </subcellularLocation>
</comment>
<feature type="chain" id="PRO_5003193230" evidence="6">
    <location>
        <begin position="19"/>
        <end position="242"/>
    </location>
</feature>
<dbReference type="Pfam" id="PF06629">
    <property type="entry name" value="MipA"/>
    <property type="match status" value="1"/>
</dbReference>
<dbReference type="InterPro" id="IPR010583">
    <property type="entry name" value="MipA"/>
</dbReference>
<evidence type="ECO:0000256" key="2">
    <source>
        <dbReference type="ARBA" id="ARBA00005722"/>
    </source>
</evidence>
<evidence type="ECO:0000256" key="1">
    <source>
        <dbReference type="ARBA" id="ARBA00004442"/>
    </source>
</evidence>
<evidence type="ECO:0000313" key="8">
    <source>
        <dbReference type="Proteomes" id="UP000002975"/>
    </source>
</evidence>
<feature type="signal peptide" evidence="6">
    <location>
        <begin position="1"/>
        <end position="18"/>
    </location>
</feature>
<keyword evidence="5" id="KW-0998">Cell outer membrane</keyword>
<dbReference type="EMBL" id="GG657974">
    <property type="protein sequence ID" value="EFS22172.1"/>
    <property type="molecule type" value="Genomic_DNA"/>
</dbReference>
<evidence type="ECO:0000256" key="4">
    <source>
        <dbReference type="ARBA" id="ARBA00023136"/>
    </source>
</evidence>
<dbReference type="PANTHER" id="PTHR38776">
    <property type="entry name" value="MLTA-INTERACTING PROTEIN-RELATED"/>
    <property type="match status" value="1"/>
</dbReference>
<keyword evidence="3 6" id="KW-0732">Signal</keyword>
<dbReference type="RefSeq" id="WP_005959395.1">
    <property type="nucleotide sequence ID" value="NZ_GG657974.1"/>
</dbReference>
<evidence type="ECO:0000256" key="3">
    <source>
        <dbReference type="ARBA" id="ARBA00022729"/>
    </source>
</evidence>
<dbReference type="BioCyc" id="FSP469605-HMP:GTSP-1712-MONOMER"/>
<evidence type="ECO:0000256" key="5">
    <source>
        <dbReference type="ARBA" id="ARBA00023237"/>
    </source>
</evidence>
<keyword evidence="8" id="KW-1185">Reference proteome</keyword>
<dbReference type="GO" id="GO:0009279">
    <property type="term" value="C:cell outer membrane"/>
    <property type="evidence" value="ECO:0007669"/>
    <property type="project" value="UniProtKB-SubCell"/>
</dbReference>
<proteinExistence type="inferred from homology"/>
<evidence type="ECO:0000313" key="7">
    <source>
        <dbReference type="EMBL" id="EFS22172.1"/>
    </source>
</evidence>
<gene>
    <name evidence="7" type="ORF">FSBG_01669</name>
</gene>
<accession>E5BI49</accession>
<protein>
    <submittedName>
        <fullName evidence="7">MltA-interacting protein MipA</fullName>
    </submittedName>
</protein>
<dbReference type="Proteomes" id="UP000002975">
    <property type="component" value="Unassembled WGS sequence"/>
</dbReference>
<keyword evidence="4" id="KW-0472">Membrane</keyword>
<dbReference type="PANTHER" id="PTHR38776:SF1">
    <property type="entry name" value="MLTA-INTERACTING PROTEIN-RELATED"/>
    <property type="match status" value="1"/>
</dbReference>
<reference evidence="7 8" key="1">
    <citation type="submission" date="2009-02" db="EMBL/GenBank/DDBJ databases">
        <title>The Genome Sequence of Fusobacterium sp. 3_1_5R.</title>
        <authorList>
            <consortium name="The Broad Institute Genome Sequencing Platform"/>
            <person name="Ward D."/>
            <person name="Young S.K."/>
            <person name="Kodira C.D."/>
            <person name="Zeng Q."/>
            <person name="Koehrsen M."/>
            <person name="Alvarado L."/>
            <person name="Berlin A."/>
            <person name="Borenstein D."/>
            <person name="Chen Z."/>
            <person name="Engels R."/>
            <person name="Freedman E."/>
            <person name="Gellesch M."/>
            <person name="Goldberg J."/>
            <person name="Griggs A."/>
            <person name="Gujja S."/>
            <person name="Heiman D."/>
            <person name="Hepburn T."/>
            <person name="Howarth C."/>
            <person name="Jen D."/>
            <person name="Larson L."/>
            <person name="Lewis B."/>
            <person name="Mehta T."/>
            <person name="Park D."/>
            <person name="Pearson M."/>
            <person name="Roberts A."/>
            <person name="Saif S."/>
            <person name="Shea T."/>
            <person name="Shenoy N."/>
            <person name="Sisk P."/>
            <person name="Stolte C."/>
            <person name="Sykes S."/>
            <person name="Walk T."/>
            <person name="White J."/>
            <person name="Yandava C."/>
            <person name="Allen-Vercoe E."/>
            <person name="Strauss J."/>
            <person name="Ambrose C."/>
            <person name="Lander E."/>
            <person name="Nusbaum C."/>
            <person name="Galagan J."/>
            <person name="Birren B."/>
        </authorList>
    </citation>
    <scope>NUCLEOTIDE SEQUENCE [LARGE SCALE GENOMIC DNA]</scope>
    <source>
        <strain evidence="7 8">3_1_5R</strain>
    </source>
</reference>
<organism evidence="7 8">
    <name type="scientific">Fusobacterium gonidiaformans 3-1-5R</name>
    <dbReference type="NCBI Taxonomy" id="469605"/>
    <lineage>
        <taxon>Bacteria</taxon>
        <taxon>Fusobacteriati</taxon>
        <taxon>Fusobacteriota</taxon>
        <taxon>Fusobacteriia</taxon>
        <taxon>Fusobacteriales</taxon>
        <taxon>Fusobacteriaceae</taxon>
        <taxon>Fusobacterium</taxon>
    </lineage>
</organism>
<sequence length="242" mass="27497">MKKICILGFFIISSFSFANTIGIAGVYREPLHHAKSTLSALPIVQIEYKDFYFKNYKAGFYFYQEPGFKVSILVNPLGGYTDFAIQKSKLKKGYQNISNRNTQFMAGLALDFQLDKRTIGHGEYMLGHYGSMGEIKINQVYRLHDRITFLPGISFHYYDAKYMHHYIGISKEEVTKNEKIKKSYHGKDTISGGVNATVEFALTEQVSCNIFAGVEAYNHIKESALVKKSHQVYGGIGFRVSF</sequence>
<evidence type="ECO:0000256" key="6">
    <source>
        <dbReference type="SAM" id="SignalP"/>
    </source>
</evidence>
<dbReference type="HOGENOM" id="CLU_063465_4_0_0"/>
<dbReference type="OrthoDB" id="5686279at2"/>
<comment type="similarity">
    <text evidence="2">Belongs to the MipA/OmpV family.</text>
</comment>
<dbReference type="AlphaFoldDB" id="E5BI49"/>
<name>E5BI49_9FUSO</name>